<dbReference type="AlphaFoldDB" id="A0A560B8J9"/>
<keyword evidence="12 15" id="KW-1133">Transmembrane helix</keyword>
<keyword evidence="11" id="KW-1278">Translocase</keyword>
<feature type="transmembrane region" description="Helical" evidence="15">
    <location>
        <begin position="420"/>
        <end position="438"/>
    </location>
</feature>
<dbReference type="PROSITE" id="PS50846">
    <property type="entry name" value="HMA_2"/>
    <property type="match status" value="1"/>
</dbReference>
<evidence type="ECO:0000256" key="8">
    <source>
        <dbReference type="ARBA" id="ARBA00022741"/>
    </source>
</evidence>
<accession>A0A560B8J9</accession>
<evidence type="ECO:0000313" key="19">
    <source>
        <dbReference type="Proteomes" id="UP000316083"/>
    </source>
</evidence>
<dbReference type="Gene3D" id="3.30.70.100">
    <property type="match status" value="1"/>
</dbReference>
<name>A0A560B8J9_AZOBR</name>
<keyword evidence="9 15" id="KW-0067">ATP-binding</keyword>
<evidence type="ECO:0000256" key="3">
    <source>
        <dbReference type="ARBA" id="ARBA00022448"/>
    </source>
</evidence>
<reference evidence="18 19" key="1">
    <citation type="submission" date="2019-06" db="EMBL/GenBank/DDBJ databases">
        <title>Genomic Encyclopedia of Type Strains, Phase IV (KMG-V): Genome sequencing to study the core and pangenomes of soil and plant-associated prokaryotes.</title>
        <authorList>
            <person name="Whitman W."/>
        </authorList>
    </citation>
    <scope>NUCLEOTIDE SEQUENCE [LARGE SCALE GENOMIC DNA]</scope>
    <source>
        <strain evidence="18 19">BR 11796</strain>
    </source>
</reference>
<dbReference type="InterPro" id="IPR008250">
    <property type="entry name" value="ATPase_P-typ_transduc_dom_A_sf"/>
</dbReference>
<dbReference type="SUPFAM" id="SSF55008">
    <property type="entry name" value="HMA, heavy metal-associated domain"/>
    <property type="match status" value="1"/>
</dbReference>
<dbReference type="EMBL" id="VITF01000005">
    <property type="protein sequence ID" value="TWA68961.1"/>
    <property type="molecule type" value="Genomic_DNA"/>
</dbReference>
<dbReference type="Pfam" id="PF12156">
    <property type="entry name" value="ATPase-cat_bd"/>
    <property type="match status" value="1"/>
</dbReference>
<dbReference type="PRINTS" id="PR00119">
    <property type="entry name" value="CATATPASE"/>
</dbReference>
<evidence type="ECO:0000256" key="2">
    <source>
        <dbReference type="ARBA" id="ARBA00006024"/>
    </source>
</evidence>
<dbReference type="PROSITE" id="PS00154">
    <property type="entry name" value="ATPASE_E1_E2"/>
    <property type="match status" value="1"/>
</dbReference>
<evidence type="ECO:0000256" key="14">
    <source>
        <dbReference type="ARBA" id="ARBA00023136"/>
    </source>
</evidence>
<dbReference type="InterPro" id="IPR006121">
    <property type="entry name" value="HMA_dom"/>
</dbReference>
<keyword evidence="7 15" id="KW-0479">Metal-binding</keyword>
<feature type="region of interest" description="Disordered" evidence="16">
    <location>
        <begin position="797"/>
        <end position="827"/>
    </location>
</feature>
<keyword evidence="3" id="KW-0813">Transport</keyword>
<keyword evidence="10" id="KW-0460">Magnesium</keyword>
<feature type="transmembrane region" description="Helical" evidence="15">
    <location>
        <begin position="202"/>
        <end position="219"/>
    </location>
</feature>
<evidence type="ECO:0000256" key="12">
    <source>
        <dbReference type="ARBA" id="ARBA00022989"/>
    </source>
</evidence>
<dbReference type="CDD" id="cd00371">
    <property type="entry name" value="HMA"/>
    <property type="match status" value="1"/>
</dbReference>
<dbReference type="InterPro" id="IPR018303">
    <property type="entry name" value="ATPase_P-typ_P_site"/>
</dbReference>
<dbReference type="Proteomes" id="UP000316083">
    <property type="component" value="Unassembled WGS sequence"/>
</dbReference>
<dbReference type="Pfam" id="PF00122">
    <property type="entry name" value="E1-E2_ATPase"/>
    <property type="match status" value="1"/>
</dbReference>
<dbReference type="InterPro" id="IPR021993">
    <property type="entry name" value="ATPase-cat-bd"/>
</dbReference>
<evidence type="ECO:0000256" key="15">
    <source>
        <dbReference type="RuleBase" id="RU362081"/>
    </source>
</evidence>
<dbReference type="NCBIfam" id="TIGR01525">
    <property type="entry name" value="ATPase-IB_hvy"/>
    <property type="match status" value="1"/>
</dbReference>
<feature type="transmembrane region" description="Helical" evidence="15">
    <location>
        <begin position="743"/>
        <end position="760"/>
    </location>
</feature>
<dbReference type="SUPFAM" id="SSF56784">
    <property type="entry name" value="HAD-like"/>
    <property type="match status" value="1"/>
</dbReference>
<feature type="transmembrane region" description="Helical" evidence="15">
    <location>
        <begin position="169"/>
        <end position="190"/>
    </location>
</feature>
<sequence>MTVCLHCGQEHPEGTGTTASDGAGPFCCTGCAAAYDLVRGLGLERYYERRCVDPAARPLRPDGEAPPLDYASHAKPGTDGTASLHLMIDGLQCAACVWLIETALARQPGVTHARLNMTTRRLSVTWRAAETDANTVVDTVARIGYRAVPFDPERLGDAQAKTEKELLRALAVAGFGASNVMLLSVSVWAGHATGMGSATRDLMHWLSALVCMPAIAYALRPFARSAFQALRRGRTNMDVPITIGVLLATSMSLFETINSGQHAYFDGAMMLLFFLLIGRYLDQRARGRARSAAEQLLGLHATSVTVLNEDGRSAIVPPDQVSPGSTILVAVGERVAVDGTVADGVSDLDTALITGETVPGSVRPGDRVFAGMLNLTAPLRVTVTAVGEGTLLAEIVRLMEVAEQGRAKYVAIADRVSRHYAPVVHVAALGTFLGWLLLGGLPWQDSLMNAVAVLIITCPCALALAVPVVQVIASGRLMRQGILLKTATALERLAVIDTVVFDKTGTLTEGRPVPQLDGVAEDDLRLAAALAGASRHPLARALTRALPNVPVAAGVREVPGAGLALDDPALDGSRGEIRLGSRAFTGAPDAAEDAAGPELWLARPGAAPVRITFLDAPRADAAAVVRGLKARGLDVRLLSGDRRGAVAAVAAQLGIEDWRAGQTPADKTAVLDALAAEGRKVLMVGDGLNDAPALAAASVSMSPSTAVDVSQTAADVVFQGRRLRPILEALEVSRRSGRLVRQNFGIALVYNLFAVPIAMAGMLTPLLAALAMSSSSLIVIANALRLSRGAVTKDLTDDRASLSDRDRAEPGADGPGGVPVGSQVRAV</sequence>
<dbReference type="SUPFAM" id="SSF81653">
    <property type="entry name" value="Calcium ATPase, transduction domain A"/>
    <property type="match status" value="1"/>
</dbReference>
<dbReference type="InterPro" id="IPR036412">
    <property type="entry name" value="HAD-like_sf"/>
</dbReference>
<feature type="compositionally biased region" description="Basic and acidic residues" evidence="16">
    <location>
        <begin position="797"/>
        <end position="810"/>
    </location>
</feature>
<feature type="transmembrane region" description="Helical" evidence="15">
    <location>
        <begin position="263"/>
        <end position="281"/>
    </location>
</feature>
<evidence type="ECO:0000259" key="17">
    <source>
        <dbReference type="PROSITE" id="PS50846"/>
    </source>
</evidence>
<evidence type="ECO:0000256" key="6">
    <source>
        <dbReference type="ARBA" id="ARBA00022692"/>
    </source>
</evidence>
<evidence type="ECO:0000256" key="4">
    <source>
        <dbReference type="ARBA" id="ARBA00022475"/>
    </source>
</evidence>
<organism evidence="18 19">
    <name type="scientific">Azospirillum brasilense</name>
    <dbReference type="NCBI Taxonomy" id="192"/>
    <lineage>
        <taxon>Bacteria</taxon>
        <taxon>Pseudomonadati</taxon>
        <taxon>Pseudomonadota</taxon>
        <taxon>Alphaproteobacteria</taxon>
        <taxon>Rhodospirillales</taxon>
        <taxon>Azospirillaceae</taxon>
        <taxon>Azospirillum</taxon>
    </lineage>
</organism>
<dbReference type="GO" id="GO:0055070">
    <property type="term" value="P:copper ion homeostasis"/>
    <property type="evidence" value="ECO:0007669"/>
    <property type="project" value="TreeGrafter"/>
</dbReference>
<dbReference type="Pfam" id="PF00403">
    <property type="entry name" value="HMA"/>
    <property type="match status" value="1"/>
</dbReference>
<evidence type="ECO:0000256" key="11">
    <source>
        <dbReference type="ARBA" id="ARBA00022967"/>
    </source>
</evidence>
<dbReference type="Pfam" id="PF00702">
    <property type="entry name" value="Hydrolase"/>
    <property type="match status" value="1"/>
</dbReference>
<keyword evidence="8 15" id="KW-0547">Nucleotide-binding</keyword>
<dbReference type="NCBIfam" id="TIGR01511">
    <property type="entry name" value="ATPase-IB1_Cu"/>
    <property type="match status" value="1"/>
</dbReference>
<comment type="similarity">
    <text evidence="2 15">Belongs to the cation transport ATPase (P-type) (TC 3.A.3) family. Type IB subfamily.</text>
</comment>
<dbReference type="InterPro" id="IPR023298">
    <property type="entry name" value="ATPase_P-typ_TM_dom_sf"/>
</dbReference>
<dbReference type="InterPro" id="IPR001757">
    <property type="entry name" value="P_typ_ATPase"/>
</dbReference>
<dbReference type="GO" id="GO:0005886">
    <property type="term" value="C:plasma membrane"/>
    <property type="evidence" value="ECO:0007669"/>
    <property type="project" value="UniProtKB-SubCell"/>
</dbReference>
<dbReference type="SUPFAM" id="SSF81665">
    <property type="entry name" value="Calcium ATPase, transmembrane domain M"/>
    <property type="match status" value="1"/>
</dbReference>
<dbReference type="Gene3D" id="2.70.150.10">
    <property type="entry name" value="Calcium-transporting ATPase, cytoplasmic transduction domain A"/>
    <property type="match status" value="1"/>
</dbReference>
<dbReference type="NCBIfam" id="TIGR01494">
    <property type="entry name" value="ATPase_P-type"/>
    <property type="match status" value="2"/>
</dbReference>
<evidence type="ECO:0000256" key="1">
    <source>
        <dbReference type="ARBA" id="ARBA00004651"/>
    </source>
</evidence>
<dbReference type="InterPro" id="IPR023299">
    <property type="entry name" value="ATPase_P-typ_cyto_dom_N"/>
</dbReference>
<feature type="transmembrane region" description="Helical" evidence="15">
    <location>
        <begin position="450"/>
        <end position="473"/>
    </location>
</feature>
<keyword evidence="14 15" id="KW-0472">Membrane</keyword>
<proteinExistence type="inferred from homology"/>
<dbReference type="PANTHER" id="PTHR43520:SF5">
    <property type="entry name" value="CATION-TRANSPORTING P-TYPE ATPASE-RELATED"/>
    <property type="match status" value="1"/>
</dbReference>
<dbReference type="GO" id="GO:0016887">
    <property type="term" value="F:ATP hydrolysis activity"/>
    <property type="evidence" value="ECO:0007669"/>
    <property type="project" value="InterPro"/>
</dbReference>
<dbReference type="InterPro" id="IPR027256">
    <property type="entry name" value="P-typ_ATPase_IB"/>
</dbReference>
<keyword evidence="4 15" id="KW-1003">Cell membrane</keyword>
<dbReference type="Gene3D" id="3.40.1110.10">
    <property type="entry name" value="Calcium-transporting ATPase, cytoplasmic domain N"/>
    <property type="match status" value="1"/>
</dbReference>
<feature type="domain" description="HMA" evidence="17">
    <location>
        <begin position="82"/>
        <end position="148"/>
    </location>
</feature>
<dbReference type="RefSeq" id="WP_145675876.1">
    <property type="nucleotide sequence ID" value="NZ_VITF01000005.1"/>
</dbReference>
<feature type="transmembrane region" description="Helical" evidence="15">
    <location>
        <begin position="239"/>
        <end position="257"/>
    </location>
</feature>
<dbReference type="PANTHER" id="PTHR43520">
    <property type="entry name" value="ATP7, ISOFORM B"/>
    <property type="match status" value="1"/>
</dbReference>
<comment type="caution">
    <text evidence="18">The sequence shown here is derived from an EMBL/GenBank/DDBJ whole genome shotgun (WGS) entry which is preliminary data.</text>
</comment>
<keyword evidence="13" id="KW-0406">Ion transport</keyword>
<evidence type="ECO:0000256" key="10">
    <source>
        <dbReference type="ARBA" id="ARBA00022842"/>
    </source>
</evidence>
<protein>
    <submittedName>
        <fullName evidence="18">Cu2+-exporting ATPase</fullName>
    </submittedName>
</protein>
<dbReference type="Gene3D" id="3.40.50.1000">
    <property type="entry name" value="HAD superfamily/HAD-like"/>
    <property type="match status" value="1"/>
</dbReference>
<evidence type="ECO:0000256" key="5">
    <source>
        <dbReference type="ARBA" id="ARBA00022553"/>
    </source>
</evidence>
<evidence type="ECO:0000256" key="7">
    <source>
        <dbReference type="ARBA" id="ARBA00022723"/>
    </source>
</evidence>
<evidence type="ECO:0000256" key="13">
    <source>
        <dbReference type="ARBA" id="ARBA00023065"/>
    </source>
</evidence>
<comment type="subcellular location">
    <subcellularLocation>
        <location evidence="1">Cell membrane</location>
        <topology evidence="1">Multi-pass membrane protein</topology>
    </subcellularLocation>
</comment>
<evidence type="ECO:0000313" key="18">
    <source>
        <dbReference type="EMBL" id="TWA68961.1"/>
    </source>
</evidence>
<dbReference type="GO" id="GO:0005524">
    <property type="term" value="F:ATP binding"/>
    <property type="evidence" value="ECO:0007669"/>
    <property type="project" value="UniProtKB-UniRule"/>
</dbReference>
<dbReference type="GO" id="GO:0005507">
    <property type="term" value="F:copper ion binding"/>
    <property type="evidence" value="ECO:0007669"/>
    <property type="project" value="TreeGrafter"/>
</dbReference>
<dbReference type="InterPro" id="IPR036163">
    <property type="entry name" value="HMA_dom_sf"/>
</dbReference>
<keyword evidence="6 15" id="KW-0812">Transmembrane</keyword>
<dbReference type="GO" id="GO:0043682">
    <property type="term" value="F:P-type divalent copper transporter activity"/>
    <property type="evidence" value="ECO:0007669"/>
    <property type="project" value="TreeGrafter"/>
</dbReference>
<dbReference type="InterPro" id="IPR023214">
    <property type="entry name" value="HAD_sf"/>
</dbReference>
<dbReference type="SUPFAM" id="SSF81660">
    <property type="entry name" value="Metal cation-transporting ATPase, ATP-binding domain N"/>
    <property type="match status" value="1"/>
</dbReference>
<keyword evidence="5" id="KW-0597">Phosphoprotein</keyword>
<dbReference type="InterPro" id="IPR059000">
    <property type="entry name" value="ATPase_P-type_domA"/>
</dbReference>
<evidence type="ECO:0000256" key="16">
    <source>
        <dbReference type="SAM" id="MobiDB-lite"/>
    </source>
</evidence>
<gene>
    <name evidence="18" type="ORF">FBZ82_105118</name>
</gene>
<evidence type="ECO:0000256" key="9">
    <source>
        <dbReference type="ARBA" id="ARBA00022840"/>
    </source>
</evidence>